<sequence>MGRNGESKKWERREAQGKIEDHSGICRERERLRKIERNREKKGCGVLVAFNSRNSAARPAFVFLRDA</sequence>
<evidence type="ECO:0000313" key="2">
    <source>
        <dbReference type="EnsemblPlants" id="MELO3C023151.2.1"/>
    </source>
</evidence>
<protein>
    <submittedName>
        <fullName evidence="2">Uncharacterized protein</fullName>
    </submittedName>
</protein>
<dbReference type="EnsemblPlants" id="MELO3C023151.2.1">
    <property type="protein sequence ID" value="MELO3C023151.2.1"/>
    <property type="gene ID" value="MELO3C023151.2"/>
</dbReference>
<dbReference type="Gramene" id="MELO3C023151.2.1">
    <property type="protein sequence ID" value="MELO3C023151.2.1"/>
    <property type="gene ID" value="MELO3C023151.2"/>
</dbReference>
<reference evidence="2" key="1">
    <citation type="submission" date="2023-03" db="UniProtKB">
        <authorList>
            <consortium name="EnsemblPlants"/>
        </authorList>
    </citation>
    <scope>IDENTIFICATION</scope>
</reference>
<proteinExistence type="predicted"/>
<evidence type="ECO:0000256" key="1">
    <source>
        <dbReference type="SAM" id="MobiDB-lite"/>
    </source>
</evidence>
<accession>A0A9I9DTW4</accession>
<dbReference type="AlphaFoldDB" id="A0A9I9DTW4"/>
<feature type="region of interest" description="Disordered" evidence="1">
    <location>
        <begin position="1"/>
        <end position="23"/>
    </location>
</feature>
<organism evidence="2">
    <name type="scientific">Cucumis melo</name>
    <name type="common">Muskmelon</name>
    <dbReference type="NCBI Taxonomy" id="3656"/>
    <lineage>
        <taxon>Eukaryota</taxon>
        <taxon>Viridiplantae</taxon>
        <taxon>Streptophyta</taxon>
        <taxon>Embryophyta</taxon>
        <taxon>Tracheophyta</taxon>
        <taxon>Spermatophyta</taxon>
        <taxon>Magnoliopsida</taxon>
        <taxon>eudicotyledons</taxon>
        <taxon>Gunneridae</taxon>
        <taxon>Pentapetalae</taxon>
        <taxon>rosids</taxon>
        <taxon>fabids</taxon>
        <taxon>Cucurbitales</taxon>
        <taxon>Cucurbitaceae</taxon>
        <taxon>Benincaseae</taxon>
        <taxon>Cucumis</taxon>
    </lineage>
</organism>
<name>A0A9I9DTW4_CUCME</name>